<dbReference type="PATRIC" id="fig|1514904.3.peg.2151"/>
<evidence type="ECO:0000256" key="1">
    <source>
        <dbReference type="SAM" id="Phobius"/>
    </source>
</evidence>
<comment type="caution">
    <text evidence="2">The sequence shown here is derived from an EMBL/GenBank/DDBJ whole genome shotgun (WGS) entry which is preliminary data.</text>
</comment>
<dbReference type="OrthoDB" id="8115507at2"/>
<dbReference type="STRING" id="1514904.SU32_15040"/>
<accession>A0A0N0E6N5</accession>
<feature type="transmembrane region" description="Helical" evidence="1">
    <location>
        <begin position="39"/>
        <end position="56"/>
    </location>
</feature>
<dbReference type="RefSeq" id="WP_054000198.1">
    <property type="nucleotide sequence ID" value="NZ_JXMU01000027.1"/>
</dbReference>
<protein>
    <recommendedName>
        <fullName evidence="4">Transglycosylase</fullName>
    </recommendedName>
</protein>
<evidence type="ECO:0008006" key="4">
    <source>
        <dbReference type="Google" id="ProtNLM"/>
    </source>
</evidence>
<dbReference type="EMBL" id="JXMU01000027">
    <property type="protein sequence ID" value="KPB00228.1"/>
    <property type="molecule type" value="Genomic_DNA"/>
</dbReference>
<keyword evidence="1" id="KW-0472">Membrane</keyword>
<dbReference type="Proteomes" id="UP000038011">
    <property type="component" value="Unassembled WGS sequence"/>
</dbReference>
<keyword evidence="3" id="KW-1185">Reference proteome</keyword>
<organism evidence="2 3">
    <name type="scientific">Ahrensia marina</name>
    <dbReference type="NCBI Taxonomy" id="1514904"/>
    <lineage>
        <taxon>Bacteria</taxon>
        <taxon>Pseudomonadati</taxon>
        <taxon>Pseudomonadota</taxon>
        <taxon>Alphaproteobacteria</taxon>
        <taxon>Hyphomicrobiales</taxon>
        <taxon>Ahrensiaceae</taxon>
        <taxon>Ahrensia</taxon>
    </lineage>
</organism>
<name>A0A0N0E6N5_9HYPH</name>
<sequence>MLNNLDTQTLLVVGLAVAIAAFFVGSAMNAVLESTGFGTVGNMMILIAGAFLGFYLGDSFTSFTRDTAFIAISGISGGFFFLAALATLKVTLNKFGF</sequence>
<proteinExistence type="predicted"/>
<reference evidence="2 3" key="1">
    <citation type="submission" date="2015-01" db="EMBL/GenBank/DDBJ databases">
        <title>Ahrensia donghaiensis sp. nov., a novel dimethylsulphoniopropionate-cleavage bacterium isolated from seawater and emended descriptions of the genus Ahrensia and Ahrensia kielensis.</title>
        <authorList>
            <person name="Liu J."/>
        </authorList>
    </citation>
    <scope>NUCLEOTIDE SEQUENCE [LARGE SCALE GENOMIC DNA]</scope>
    <source>
        <strain evidence="2 3">LZD062</strain>
    </source>
</reference>
<evidence type="ECO:0000313" key="3">
    <source>
        <dbReference type="Proteomes" id="UP000038011"/>
    </source>
</evidence>
<feature type="transmembrane region" description="Helical" evidence="1">
    <location>
        <begin position="12"/>
        <end position="32"/>
    </location>
</feature>
<dbReference type="AlphaFoldDB" id="A0A0N0E6N5"/>
<gene>
    <name evidence="2" type="ORF">SU32_15040</name>
</gene>
<keyword evidence="1" id="KW-1133">Transmembrane helix</keyword>
<keyword evidence="1" id="KW-0812">Transmembrane</keyword>
<evidence type="ECO:0000313" key="2">
    <source>
        <dbReference type="EMBL" id="KPB00228.1"/>
    </source>
</evidence>
<feature type="transmembrane region" description="Helical" evidence="1">
    <location>
        <begin position="68"/>
        <end position="88"/>
    </location>
</feature>